<protein>
    <recommendedName>
        <fullName evidence="4">SMODS and SLOG-associating 2TM effector domain-containing protein</fullName>
    </recommendedName>
</protein>
<reference evidence="2 3" key="1">
    <citation type="submission" date="2017-09" db="EMBL/GenBank/DDBJ databases">
        <title>Metagenomic Analysis Reveals Denitrifying Candidatus Accumulibacter and Flanking Population as a Source of N2O.</title>
        <authorList>
            <person name="Gao H."/>
            <person name="Mao Y."/>
            <person name="Zhao X."/>
            <person name="Liu W.-T."/>
            <person name="Zhang T."/>
            <person name="Wells G."/>
        </authorList>
    </citation>
    <scope>NUCLEOTIDE SEQUENCE [LARGE SCALE GENOMIC DNA]</scope>
    <source>
        <strain evidence="2">CANDO_2_IC</strain>
    </source>
</reference>
<organism evidence="2 3">
    <name type="scientific">Candidatus Accumulibacter phosphatis</name>
    <dbReference type="NCBI Taxonomy" id="327160"/>
    <lineage>
        <taxon>Bacteria</taxon>
        <taxon>Pseudomonadati</taxon>
        <taxon>Pseudomonadota</taxon>
        <taxon>Betaproteobacteria</taxon>
        <taxon>Candidatus Accumulibacter</taxon>
    </lineage>
</organism>
<dbReference type="Proteomes" id="UP000342300">
    <property type="component" value="Unassembled WGS sequence"/>
</dbReference>
<evidence type="ECO:0008006" key="4">
    <source>
        <dbReference type="Google" id="ProtNLM"/>
    </source>
</evidence>
<evidence type="ECO:0000256" key="1">
    <source>
        <dbReference type="SAM" id="Phobius"/>
    </source>
</evidence>
<keyword evidence="1" id="KW-1133">Transmembrane helix</keyword>
<keyword evidence="1" id="KW-0812">Transmembrane</keyword>
<name>A0A6A7RWV6_9PROT</name>
<feature type="transmembrane region" description="Helical" evidence="1">
    <location>
        <begin position="124"/>
        <end position="146"/>
    </location>
</feature>
<dbReference type="AlphaFoldDB" id="A0A6A7RWV6"/>
<evidence type="ECO:0000313" key="2">
    <source>
        <dbReference type="EMBL" id="MQM32047.1"/>
    </source>
</evidence>
<accession>A0A6A7RWV6</accession>
<keyword evidence="1" id="KW-0472">Membrane</keyword>
<sequence length="270" mass="31301">MTNLDLIMSEYRPYERWDYRINDLLVGEDEPLNNQLLGDNEKVAQRPPNESIKGLAAIADALDSFGQEMTPEHIEKAVWWMKDWKMHRSGWYPKIDSDIELQQSMEKLKSCVAFRKLGVRAKRYSYGSHLFAVLSGVAALAALNVWTNDSSWAPRIGWALGFAVLSILTVAFRDTARDIWQEQDRRYFLQCLRLCRCTDDLLQAGLFAYHPKTEKVHCAEEGLAFRKAVREMQAQLGDALYFDFDNHIRESPREREKAHSWNWPKGRGNT</sequence>
<gene>
    <name evidence="2" type="ORF">CRU78_16670</name>
</gene>
<proteinExistence type="predicted"/>
<comment type="caution">
    <text evidence="2">The sequence shown here is derived from an EMBL/GenBank/DDBJ whole genome shotgun (WGS) entry which is preliminary data.</text>
</comment>
<dbReference type="EMBL" id="PDHS01000428">
    <property type="protein sequence ID" value="MQM32047.1"/>
    <property type="molecule type" value="Genomic_DNA"/>
</dbReference>
<feature type="transmembrane region" description="Helical" evidence="1">
    <location>
        <begin position="152"/>
        <end position="172"/>
    </location>
</feature>
<evidence type="ECO:0000313" key="3">
    <source>
        <dbReference type="Proteomes" id="UP000342300"/>
    </source>
</evidence>